<keyword evidence="4" id="KW-1185">Reference proteome</keyword>
<evidence type="ECO:0000313" key="4">
    <source>
        <dbReference type="Proteomes" id="UP000627446"/>
    </source>
</evidence>
<dbReference type="EMBL" id="JACOFZ010000001">
    <property type="protein sequence ID" value="MBC3880705.1"/>
    <property type="molecule type" value="Genomic_DNA"/>
</dbReference>
<comment type="caution">
    <text evidence="3">The sequence shown here is derived from an EMBL/GenBank/DDBJ whole genome shotgun (WGS) entry which is preliminary data.</text>
</comment>
<dbReference type="GO" id="GO:0016491">
    <property type="term" value="F:oxidoreductase activity"/>
    <property type="evidence" value="ECO:0007669"/>
    <property type="project" value="UniProtKB-KW"/>
</dbReference>
<evidence type="ECO:0000256" key="1">
    <source>
        <dbReference type="ARBA" id="ARBA00023002"/>
    </source>
</evidence>
<dbReference type="AlphaFoldDB" id="A0A923HJ77"/>
<dbReference type="GO" id="GO:0005737">
    <property type="term" value="C:cytoplasm"/>
    <property type="evidence" value="ECO:0007669"/>
    <property type="project" value="TreeGrafter"/>
</dbReference>
<dbReference type="Pfam" id="PF01266">
    <property type="entry name" value="DAO"/>
    <property type="match status" value="1"/>
</dbReference>
<name>A0A923HJ77_9BURK</name>
<feature type="domain" description="FAD dependent oxidoreductase" evidence="2">
    <location>
        <begin position="27"/>
        <end position="378"/>
    </location>
</feature>
<dbReference type="Proteomes" id="UP000627446">
    <property type="component" value="Unassembled WGS sequence"/>
</dbReference>
<dbReference type="Gene3D" id="3.30.9.10">
    <property type="entry name" value="D-Amino Acid Oxidase, subunit A, domain 2"/>
    <property type="match status" value="1"/>
</dbReference>
<evidence type="ECO:0000313" key="3">
    <source>
        <dbReference type="EMBL" id="MBC3880705.1"/>
    </source>
</evidence>
<accession>A0A923HJ77</accession>
<proteinExistence type="predicted"/>
<dbReference type="PANTHER" id="PTHR13847:SF281">
    <property type="entry name" value="FAD DEPENDENT OXIDOREDUCTASE DOMAIN-CONTAINING PROTEIN"/>
    <property type="match status" value="1"/>
</dbReference>
<gene>
    <name evidence="3" type="ORF">H8K36_04915</name>
</gene>
<dbReference type="Gene3D" id="3.50.50.60">
    <property type="entry name" value="FAD/NAD(P)-binding domain"/>
    <property type="match status" value="1"/>
</dbReference>
<organism evidence="3 4">
    <name type="scientific">Undibacterium nitidum</name>
    <dbReference type="NCBI Taxonomy" id="2762298"/>
    <lineage>
        <taxon>Bacteria</taxon>
        <taxon>Pseudomonadati</taxon>
        <taxon>Pseudomonadota</taxon>
        <taxon>Betaproteobacteria</taxon>
        <taxon>Burkholderiales</taxon>
        <taxon>Oxalobacteraceae</taxon>
        <taxon>Undibacterium</taxon>
    </lineage>
</organism>
<keyword evidence="1" id="KW-0560">Oxidoreductase</keyword>
<dbReference type="RefSeq" id="WP_186914812.1">
    <property type="nucleotide sequence ID" value="NZ_JACOFZ010000001.1"/>
</dbReference>
<evidence type="ECO:0000259" key="2">
    <source>
        <dbReference type="Pfam" id="PF01266"/>
    </source>
</evidence>
<dbReference type="InterPro" id="IPR036188">
    <property type="entry name" value="FAD/NAD-bd_sf"/>
</dbReference>
<sequence>MTSQTFYQATADVHSYPPLETDLDIEVCIIGAGFAGLATALGLLERGIKNLVILEAENVGYGASGRNGGFVFGGFSLDNKDLVRQLGSQKASALYQLTIDAVNLIRQRIERYDIACDKNESGVLLTNWFDDDRSLLAQRDFMRSAFDVEWDWIKREQLRELLHTDRYFGALHEKNAFHFHPLKYAQGLARVMSKQGGLVFEQTRVRSIKHQGAMKIVETDAGQSIRAKHVVVACGGYIEQLYPQLSRAVLPIATYAMATEPLGEILASAMQTQAAVYDTRFAFDYYRPLPDTRILWGGRISITQRTPERVEELLYRDMLKVYPQLAGTRVDFAWSGLMSYGRHKMPQIGQLADGVWYGLGFGGHGVAPTTLAGEVLASAILGAQRLPDGLERYRSPTTFGYLGLLGAQMTYWYYELRDWLRQ</sequence>
<protein>
    <submittedName>
        <fullName evidence="3">FAD-binding oxidoreductase</fullName>
    </submittedName>
</protein>
<dbReference type="PANTHER" id="PTHR13847">
    <property type="entry name" value="SARCOSINE DEHYDROGENASE-RELATED"/>
    <property type="match status" value="1"/>
</dbReference>
<dbReference type="InterPro" id="IPR006076">
    <property type="entry name" value="FAD-dep_OxRdtase"/>
</dbReference>
<reference evidence="3" key="1">
    <citation type="submission" date="2020-08" db="EMBL/GenBank/DDBJ databases">
        <title>Novel species isolated from subtropical streams in China.</title>
        <authorList>
            <person name="Lu H."/>
        </authorList>
    </citation>
    <scope>NUCLEOTIDE SEQUENCE</scope>
    <source>
        <strain evidence="3">LX22W</strain>
    </source>
</reference>
<dbReference type="SUPFAM" id="SSF51905">
    <property type="entry name" value="FAD/NAD(P)-binding domain"/>
    <property type="match status" value="1"/>
</dbReference>